<evidence type="ECO:0000256" key="2">
    <source>
        <dbReference type="ARBA" id="ARBA00022692"/>
    </source>
</evidence>
<feature type="transmembrane region" description="Helical" evidence="5">
    <location>
        <begin position="71"/>
        <end position="93"/>
    </location>
</feature>
<dbReference type="GO" id="GO:0097037">
    <property type="term" value="P:heme export"/>
    <property type="evidence" value="ECO:0007669"/>
    <property type="project" value="TreeGrafter"/>
</dbReference>
<feature type="transmembrane region" description="Helical" evidence="5">
    <location>
        <begin position="165"/>
        <end position="186"/>
    </location>
</feature>
<dbReference type="GO" id="GO:0020037">
    <property type="term" value="F:heme binding"/>
    <property type="evidence" value="ECO:0007669"/>
    <property type="project" value="TreeGrafter"/>
</dbReference>
<feature type="transmembrane region" description="Helical" evidence="5">
    <location>
        <begin position="260"/>
        <end position="286"/>
    </location>
</feature>
<dbReference type="EMBL" id="OV121137">
    <property type="protein sequence ID" value="CAH0558762.1"/>
    <property type="molecule type" value="Genomic_DNA"/>
</dbReference>
<reference evidence="6" key="1">
    <citation type="submission" date="2021-12" db="EMBL/GenBank/DDBJ databases">
        <authorList>
            <person name="King R."/>
        </authorList>
    </citation>
    <scope>NUCLEOTIDE SEQUENCE</scope>
</reference>
<feature type="transmembrane region" description="Helical" evidence="5">
    <location>
        <begin position="329"/>
        <end position="346"/>
    </location>
</feature>
<gene>
    <name evidence="6" type="ORF">MELIAE_LOCUS9022</name>
</gene>
<evidence type="ECO:0000313" key="7">
    <source>
        <dbReference type="Proteomes" id="UP001154078"/>
    </source>
</evidence>
<feature type="transmembrane region" description="Helical" evidence="5">
    <location>
        <begin position="298"/>
        <end position="317"/>
    </location>
</feature>
<dbReference type="InterPro" id="IPR036259">
    <property type="entry name" value="MFS_trans_sf"/>
</dbReference>
<evidence type="ECO:0000256" key="1">
    <source>
        <dbReference type="ARBA" id="ARBA00004141"/>
    </source>
</evidence>
<dbReference type="InterPro" id="IPR011701">
    <property type="entry name" value="MFS"/>
</dbReference>
<feature type="transmembrane region" description="Helical" evidence="5">
    <location>
        <begin position="389"/>
        <end position="410"/>
    </location>
</feature>
<dbReference type="PANTHER" id="PTHR10924">
    <property type="entry name" value="MAJOR FACILITATOR SUPERFAMILY PROTEIN-RELATED"/>
    <property type="match status" value="1"/>
</dbReference>
<dbReference type="Proteomes" id="UP001154078">
    <property type="component" value="Chromosome 6"/>
</dbReference>
<dbReference type="GO" id="GO:0015232">
    <property type="term" value="F:heme transmembrane transporter activity"/>
    <property type="evidence" value="ECO:0007669"/>
    <property type="project" value="TreeGrafter"/>
</dbReference>
<dbReference type="GO" id="GO:0016020">
    <property type="term" value="C:membrane"/>
    <property type="evidence" value="ECO:0007669"/>
    <property type="project" value="UniProtKB-SubCell"/>
</dbReference>
<feature type="transmembrane region" description="Helical" evidence="5">
    <location>
        <begin position="198"/>
        <end position="220"/>
    </location>
</feature>
<evidence type="ECO:0000256" key="3">
    <source>
        <dbReference type="ARBA" id="ARBA00022989"/>
    </source>
</evidence>
<keyword evidence="4 5" id="KW-0472">Membrane</keyword>
<organism evidence="6 7">
    <name type="scientific">Brassicogethes aeneus</name>
    <name type="common">Rape pollen beetle</name>
    <name type="synonym">Meligethes aeneus</name>
    <dbReference type="NCBI Taxonomy" id="1431903"/>
    <lineage>
        <taxon>Eukaryota</taxon>
        <taxon>Metazoa</taxon>
        <taxon>Ecdysozoa</taxon>
        <taxon>Arthropoda</taxon>
        <taxon>Hexapoda</taxon>
        <taxon>Insecta</taxon>
        <taxon>Pterygota</taxon>
        <taxon>Neoptera</taxon>
        <taxon>Endopterygota</taxon>
        <taxon>Coleoptera</taxon>
        <taxon>Polyphaga</taxon>
        <taxon>Cucujiformia</taxon>
        <taxon>Nitidulidae</taxon>
        <taxon>Meligethinae</taxon>
        <taxon>Brassicogethes</taxon>
    </lineage>
</organism>
<accession>A0A9P0BAT1</accession>
<feature type="transmembrane region" description="Helical" evidence="5">
    <location>
        <begin position="33"/>
        <end position="51"/>
    </location>
</feature>
<feature type="transmembrane region" description="Helical" evidence="5">
    <location>
        <begin position="124"/>
        <end position="145"/>
    </location>
</feature>
<evidence type="ECO:0000256" key="5">
    <source>
        <dbReference type="SAM" id="Phobius"/>
    </source>
</evidence>
<evidence type="ECO:0008006" key="8">
    <source>
        <dbReference type="Google" id="ProtNLM"/>
    </source>
</evidence>
<dbReference type="InterPro" id="IPR049680">
    <property type="entry name" value="FLVCR1-2_SLC49-like"/>
</dbReference>
<dbReference type="OrthoDB" id="422206at2759"/>
<keyword evidence="7" id="KW-1185">Reference proteome</keyword>
<dbReference type="PANTHER" id="PTHR10924:SF4">
    <property type="entry name" value="GH15861P"/>
    <property type="match status" value="1"/>
</dbReference>
<sequence length="462" mass="50816">MSSVVDVSEKNVDNKIVINNLKEYDIQVYKRRWYILALFIWYSAINGLQWVEYSSITNIVVKYYNVSTITVDWTSIIYMALYPIFVIPASYVINKKGLRAAGLLGCLGTAFGTCIKIFSVQKDLFWLVLLGQAIVSASQIVILCLPPKIAAIWFKPNEASKANALGVFGTQLGTSIGYLLPPAIVGNHDNIDDIGSDLKVLCWILAGSSIPVSIAVIAYFPNFPKKPPSISQAKEREIDREFETKKFFISIKDLFLNKAFVIHVVAFSINIGVFSGIGTLLAQFILFYFEGAQGDAGAMGFGMILTGMVGSIAFGIFLDKTRKFKESAIAIYFLSALGVVGFMYSLEYKSKLWSYISCGVMGVASSSYWSVGIELAMELTFPSEESTTAGILVAVTQVLGVIFATGLGYLNIYIGPFWSLGSQSVLLFIGTIITMFIPNDLRRQAVFAENQKQMFTPVPIGD</sequence>
<comment type="subcellular location">
    <subcellularLocation>
        <location evidence="1">Membrane</location>
        <topology evidence="1">Multi-pass membrane protein</topology>
    </subcellularLocation>
</comment>
<dbReference type="Gene3D" id="1.20.1250.20">
    <property type="entry name" value="MFS general substrate transporter like domains"/>
    <property type="match status" value="1"/>
</dbReference>
<dbReference type="AlphaFoldDB" id="A0A9P0BAT1"/>
<name>A0A9P0BAT1_BRAAE</name>
<protein>
    <recommendedName>
        <fullName evidence="8">Major facilitator superfamily (MFS) profile domain-containing protein</fullName>
    </recommendedName>
</protein>
<proteinExistence type="predicted"/>
<feature type="transmembrane region" description="Helical" evidence="5">
    <location>
        <begin position="100"/>
        <end position="118"/>
    </location>
</feature>
<dbReference type="Pfam" id="PF07690">
    <property type="entry name" value="MFS_1"/>
    <property type="match status" value="1"/>
</dbReference>
<evidence type="ECO:0000256" key="4">
    <source>
        <dbReference type="ARBA" id="ARBA00023136"/>
    </source>
</evidence>
<keyword evidence="3 5" id="KW-1133">Transmembrane helix</keyword>
<keyword evidence="2 5" id="KW-0812">Transmembrane</keyword>
<evidence type="ECO:0000313" key="6">
    <source>
        <dbReference type="EMBL" id="CAH0558762.1"/>
    </source>
</evidence>
<dbReference type="SUPFAM" id="SSF103473">
    <property type="entry name" value="MFS general substrate transporter"/>
    <property type="match status" value="1"/>
</dbReference>
<feature type="transmembrane region" description="Helical" evidence="5">
    <location>
        <begin position="416"/>
        <end position="437"/>
    </location>
</feature>